<proteinExistence type="inferred from homology"/>
<evidence type="ECO:0000256" key="2">
    <source>
        <dbReference type="ARBA" id="ARBA00023002"/>
    </source>
</evidence>
<dbReference type="InterPro" id="IPR029479">
    <property type="entry name" value="Nitroreductase"/>
</dbReference>
<dbReference type="GO" id="GO:0016491">
    <property type="term" value="F:oxidoreductase activity"/>
    <property type="evidence" value="ECO:0007669"/>
    <property type="project" value="UniProtKB-KW"/>
</dbReference>
<dbReference type="AlphaFoldDB" id="A0A2K9LML1"/>
<dbReference type="KEGG" id="kak:Kalk_13540"/>
<name>A0A2K9LML1_9GAMM</name>
<dbReference type="Gene3D" id="3.40.109.10">
    <property type="entry name" value="NADH Oxidase"/>
    <property type="match status" value="1"/>
</dbReference>
<dbReference type="RefSeq" id="WP_101894759.1">
    <property type="nucleotide sequence ID" value="NZ_CP022684.1"/>
</dbReference>
<gene>
    <name evidence="4" type="ORF">Kalk_13540</name>
</gene>
<evidence type="ECO:0000313" key="5">
    <source>
        <dbReference type="Proteomes" id="UP000235116"/>
    </source>
</evidence>
<dbReference type="PANTHER" id="PTHR43673:SF10">
    <property type="entry name" value="NADH DEHYDROGENASE_NAD(P)H NITROREDUCTASE XCC3605-RELATED"/>
    <property type="match status" value="1"/>
</dbReference>
<dbReference type="InterPro" id="IPR000415">
    <property type="entry name" value="Nitroreductase-like"/>
</dbReference>
<reference evidence="5" key="1">
    <citation type="submission" date="2017-08" db="EMBL/GenBank/DDBJ databases">
        <title>Direct submision.</title>
        <authorList>
            <person name="Kim S.-J."/>
            <person name="Rhee S.-K."/>
        </authorList>
    </citation>
    <scope>NUCLEOTIDE SEQUENCE [LARGE SCALE GENOMIC DNA]</scope>
    <source>
        <strain evidence="5">GI5</strain>
    </source>
</reference>
<feature type="domain" description="Nitroreductase" evidence="3">
    <location>
        <begin position="55"/>
        <end position="255"/>
    </location>
</feature>
<comment type="similarity">
    <text evidence="1">Belongs to the nitroreductase family.</text>
</comment>
<organism evidence="4 5">
    <name type="scientific">Ketobacter alkanivorans</name>
    <dbReference type="NCBI Taxonomy" id="1917421"/>
    <lineage>
        <taxon>Bacteria</taxon>
        <taxon>Pseudomonadati</taxon>
        <taxon>Pseudomonadota</taxon>
        <taxon>Gammaproteobacteria</taxon>
        <taxon>Pseudomonadales</taxon>
        <taxon>Ketobacteraceae</taxon>
        <taxon>Ketobacter</taxon>
    </lineage>
</organism>
<accession>A0A2K9LML1</accession>
<evidence type="ECO:0000313" key="4">
    <source>
        <dbReference type="EMBL" id="AUM13381.1"/>
    </source>
</evidence>
<dbReference type="Proteomes" id="UP000235116">
    <property type="component" value="Chromosome"/>
</dbReference>
<sequence length="278" mass="31865">MAESELEEQTSFLEDLKETLRRGKTIDGYDYKAKKRYYEPAPEQNHGEAFTQVVESRRSVRKFTDKPIPKHVLDACIDLALIAPSSCNLQPWEFHVVQSPDKKQKLVEACMSQNAATTAAELIVVVARTNNWRKIAKLNIEQWPQPKIPKHWKEFYTKGVAFTYWQGPFHAVGVVKKAFTNLAGAFRPMPRGPFTKSDMRVWAIKSTALAAENLMLAFRAYGFDSCPMEGMDEQRVRKLLKLPRDAEVVMVVGAGERAKDGVYFPRVKFDRENFVRYV</sequence>
<dbReference type="SUPFAM" id="SSF55469">
    <property type="entry name" value="FMN-dependent nitroreductase-like"/>
    <property type="match status" value="1"/>
</dbReference>
<evidence type="ECO:0000259" key="3">
    <source>
        <dbReference type="Pfam" id="PF00881"/>
    </source>
</evidence>
<dbReference type="EMBL" id="CP022684">
    <property type="protein sequence ID" value="AUM13381.1"/>
    <property type="molecule type" value="Genomic_DNA"/>
</dbReference>
<evidence type="ECO:0000256" key="1">
    <source>
        <dbReference type="ARBA" id="ARBA00007118"/>
    </source>
</evidence>
<protein>
    <recommendedName>
        <fullName evidence="3">Nitroreductase domain-containing protein</fullName>
    </recommendedName>
</protein>
<dbReference type="CDD" id="cd02137">
    <property type="entry name" value="MhqN-like"/>
    <property type="match status" value="1"/>
</dbReference>
<dbReference type="PANTHER" id="PTHR43673">
    <property type="entry name" value="NAD(P)H NITROREDUCTASE YDGI-RELATED"/>
    <property type="match status" value="1"/>
</dbReference>
<dbReference type="OrthoDB" id="9809288at2"/>
<keyword evidence="2" id="KW-0560">Oxidoreductase</keyword>
<dbReference type="Pfam" id="PF00881">
    <property type="entry name" value="Nitroreductase"/>
    <property type="match status" value="1"/>
</dbReference>
<keyword evidence="5" id="KW-1185">Reference proteome</keyword>